<dbReference type="AlphaFoldDB" id="A0A699ZSW9"/>
<reference evidence="1 2" key="1">
    <citation type="submission" date="2020-02" db="EMBL/GenBank/DDBJ databases">
        <title>Draft genome sequence of Haematococcus lacustris strain NIES-144.</title>
        <authorList>
            <person name="Morimoto D."/>
            <person name="Nakagawa S."/>
            <person name="Yoshida T."/>
            <person name="Sawayama S."/>
        </authorList>
    </citation>
    <scope>NUCLEOTIDE SEQUENCE [LARGE SCALE GENOMIC DNA]</scope>
    <source>
        <strain evidence="1 2">NIES-144</strain>
    </source>
</reference>
<keyword evidence="2" id="KW-1185">Reference proteome</keyword>
<proteinExistence type="predicted"/>
<sequence length="90" mass="9990">PCLQLPSAVSITNLVWAATSLGYRDPPLFAALARAALLRQVEWEGARLSTLLWGYASWGFYDRPLMEALAAKAARSLLHLELDDLSRPKH</sequence>
<gene>
    <name evidence="1" type="ORF">HaLaN_20348</name>
</gene>
<protein>
    <submittedName>
        <fullName evidence="1">RAP domain-containing protein</fullName>
    </submittedName>
</protein>
<comment type="caution">
    <text evidence="1">The sequence shown here is derived from an EMBL/GenBank/DDBJ whole genome shotgun (WGS) entry which is preliminary data.</text>
</comment>
<evidence type="ECO:0000313" key="1">
    <source>
        <dbReference type="EMBL" id="GFH22829.1"/>
    </source>
</evidence>
<accession>A0A699ZSW9</accession>
<dbReference type="EMBL" id="BLLF01002133">
    <property type="protein sequence ID" value="GFH22829.1"/>
    <property type="molecule type" value="Genomic_DNA"/>
</dbReference>
<feature type="non-terminal residue" evidence="1">
    <location>
        <position position="1"/>
    </location>
</feature>
<organism evidence="1 2">
    <name type="scientific">Haematococcus lacustris</name>
    <name type="common">Green alga</name>
    <name type="synonym">Haematococcus pluvialis</name>
    <dbReference type="NCBI Taxonomy" id="44745"/>
    <lineage>
        <taxon>Eukaryota</taxon>
        <taxon>Viridiplantae</taxon>
        <taxon>Chlorophyta</taxon>
        <taxon>core chlorophytes</taxon>
        <taxon>Chlorophyceae</taxon>
        <taxon>CS clade</taxon>
        <taxon>Chlamydomonadales</taxon>
        <taxon>Haematococcaceae</taxon>
        <taxon>Haematococcus</taxon>
    </lineage>
</organism>
<name>A0A699ZSW9_HAELA</name>
<evidence type="ECO:0000313" key="2">
    <source>
        <dbReference type="Proteomes" id="UP000485058"/>
    </source>
</evidence>
<dbReference type="Proteomes" id="UP000485058">
    <property type="component" value="Unassembled WGS sequence"/>
</dbReference>